<evidence type="ECO:0000256" key="1">
    <source>
        <dbReference type="SAM" id="MobiDB-lite"/>
    </source>
</evidence>
<dbReference type="PANTHER" id="PTHR47331:SF5">
    <property type="entry name" value="RIBONUCLEASE H"/>
    <property type="match status" value="1"/>
</dbReference>
<accession>A0A8S4R149</accession>
<dbReference type="Gene3D" id="2.40.70.10">
    <property type="entry name" value="Acid Proteases"/>
    <property type="match status" value="1"/>
</dbReference>
<evidence type="ECO:0000313" key="3">
    <source>
        <dbReference type="Proteomes" id="UP000838756"/>
    </source>
</evidence>
<name>A0A8S4R149_9NEOP</name>
<dbReference type="Proteomes" id="UP000838756">
    <property type="component" value="Unassembled WGS sequence"/>
</dbReference>
<feature type="non-terminal residue" evidence="2">
    <location>
        <position position="969"/>
    </location>
</feature>
<dbReference type="PANTHER" id="PTHR47331">
    <property type="entry name" value="PHD-TYPE DOMAIN-CONTAINING PROTEIN"/>
    <property type="match status" value="1"/>
</dbReference>
<keyword evidence="3" id="KW-1185">Reference proteome</keyword>
<feature type="region of interest" description="Disordered" evidence="1">
    <location>
        <begin position="95"/>
        <end position="121"/>
    </location>
</feature>
<gene>
    <name evidence="2" type="primary">jg280</name>
    <name evidence="2" type="ORF">PAEG_LOCUS8008</name>
</gene>
<dbReference type="InterPro" id="IPR021109">
    <property type="entry name" value="Peptidase_aspartic_dom_sf"/>
</dbReference>
<dbReference type="AlphaFoldDB" id="A0A8S4R149"/>
<dbReference type="EMBL" id="CAKXAJ010023333">
    <property type="protein sequence ID" value="CAH2227630.1"/>
    <property type="molecule type" value="Genomic_DNA"/>
</dbReference>
<reference evidence="2" key="1">
    <citation type="submission" date="2022-03" db="EMBL/GenBank/DDBJ databases">
        <authorList>
            <person name="Lindestad O."/>
        </authorList>
    </citation>
    <scope>NUCLEOTIDE SEQUENCE</scope>
</reference>
<organism evidence="2 3">
    <name type="scientific">Pararge aegeria aegeria</name>
    <dbReference type="NCBI Taxonomy" id="348720"/>
    <lineage>
        <taxon>Eukaryota</taxon>
        <taxon>Metazoa</taxon>
        <taxon>Ecdysozoa</taxon>
        <taxon>Arthropoda</taxon>
        <taxon>Hexapoda</taxon>
        <taxon>Insecta</taxon>
        <taxon>Pterygota</taxon>
        <taxon>Neoptera</taxon>
        <taxon>Endopterygota</taxon>
        <taxon>Lepidoptera</taxon>
        <taxon>Glossata</taxon>
        <taxon>Ditrysia</taxon>
        <taxon>Papilionoidea</taxon>
        <taxon>Nymphalidae</taxon>
        <taxon>Satyrinae</taxon>
        <taxon>Satyrini</taxon>
        <taxon>Parargina</taxon>
        <taxon>Pararge</taxon>
    </lineage>
</organism>
<dbReference type="GO" id="GO:0071897">
    <property type="term" value="P:DNA biosynthetic process"/>
    <property type="evidence" value="ECO:0007669"/>
    <property type="project" value="UniProtKB-ARBA"/>
</dbReference>
<dbReference type="InterPro" id="IPR043502">
    <property type="entry name" value="DNA/RNA_pol_sf"/>
</dbReference>
<comment type="caution">
    <text evidence="2">The sequence shown here is derived from an EMBL/GenBank/DDBJ whole genome shotgun (WGS) entry which is preliminary data.</text>
</comment>
<dbReference type="OrthoDB" id="8065581at2759"/>
<dbReference type="SUPFAM" id="SSF56672">
    <property type="entry name" value="DNA/RNA polymerases"/>
    <property type="match status" value="1"/>
</dbReference>
<dbReference type="InterPro" id="IPR005312">
    <property type="entry name" value="DUF1759"/>
</dbReference>
<dbReference type="Pfam" id="PF03564">
    <property type="entry name" value="DUF1759"/>
    <property type="match status" value="1"/>
</dbReference>
<feature type="compositionally biased region" description="Basic and acidic residues" evidence="1">
    <location>
        <begin position="105"/>
        <end position="121"/>
    </location>
</feature>
<protein>
    <submittedName>
        <fullName evidence="2">Jg280 protein</fullName>
    </submittedName>
</protein>
<evidence type="ECO:0000313" key="2">
    <source>
        <dbReference type="EMBL" id="CAH2227630.1"/>
    </source>
</evidence>
<sequence length="969" mass="112562">MAYLYESQVELYAAMETLYTNMKKDGKERKAIINYFTRKLEILESYWSEYQGNHEQLIALEDQSLPYFQEKLWENAGTLYQKIKDYIIQSINKFDQDQQTPGTSKEYRPPSSKDEQPHEPLQKAVDISGENQKLVREKGKVPTVTSFQSRGSTSKSDDMLHMQNINFKAFMRTIKGINLEEISEKWEFEDVLSQLQERWKVIDTQHWKIQAEQGEENIEYENKFTYHENMYNRIKKNINSKLWSVSHREKSTPKVDIPIFTGNYHQWVSFKDLFKEAIHSNPALSKAQKMQFLKSKVKGEAERLIQHLPISSINYDTCWEILNHRYENKKLIFTSHINILLNIPTSNYQSLVHIRKMHDVTLETLNAIKNLEVDISTWDPIIVHILSQKLDAESYSEYLDSLKNSRELPILEDFMSYLESKFTALEQGRKPNNIQQKPYNSQQHEHNVNTRRSTHYHNNYHQNNPSKPFMKALHISSQASATNKCPLCNLDHGLFYCKKFLSMTNDEKLSMITKHRICKNCLHPHFGKPCISTKKCRICTFGTHNTLLHDAFSKQPTYNKTMKPQNVSHVSQKDIAQILLSTAVVKVKAHDGSFIKMRALIDQGSQISLITEHAAQTLGIKRRHFQGMFFGVGENGNNCKGMLTINCQSIHDKFSFNTDVFITNKLIKNLPNISFEKPAWNYIQNINLADPEFYNSRPVDLLFGADIYSTIMLGGIIRGNDQSLPLAQQTQLGWLLCGNMKSYHCNVVLSNIENIQKFWEVEDINESSNLSEEDQKCINYYIKTTKRTEDGRYQVEFPFKKNFEEALGKSKEIAIAQFRTIESKLSKNPTLSADYKSFINEYIALRHMIPAKSSSNSDCYLPHLSVYRADSATTKVRIVFNASSKTSSSVSLNDVMYKGPNLQQDLQSLLLKWRQYRYAYTADIEKMYRQVLISEDHQKYQKIVWRDSVTKPIQDYQLTTITYGTKAAP</sequence>
<proteinExistence type="predicted"/>